<evidence type="ECO:0000256" key="2">
    <source>
        <dbReference type="ARBA" id="ARBA00004141"/>
    </source>
</evidence>
<evidence type="ECO:0000259" key="10">
    <source>
        <dbReference type="Pfam" id="PF01694"/>
    </source>
</evidence>
<protein>
    <recommendedName>
        <fullName evidence="4">rhomboid protease</fullName>
        <ecNumber evidence="4">3.4.21.105</ecNumber>
    </recommendedName>
</protein>
<evidence type="ECO:0000313" key="12">
    <source>
        <dbReference type="RefSeq" id="XP_014681642.1"/>
    </source>
</evidence>
<evidence type="ECO:0000313" key="13">
    <source>
        <dbReference type="RefSeq" id="XP_014681643.1"/>
    </source>
</evidence>
<keyword evidence="6" id="KW-0378">Hydrolase</keyword>
<organism evidence="11 12">
    <name type="scientific">Priapulus caudatus</name>
    <name type="common">Priapulid worm</name>
    <dbReference type="NCBI Taxonomy" id="37621"/>
    <lineage>
        <taxon>Eukaryota</taxon>
        <taxon>Metazoa</taxon>
        <taxon>Ecdysozoa</taxon>
        <taxon>Scalidophora</taxon>
        <taxon>Priapulida</taxon>
        <taxon>Priapulimorpha</taxon>
        <taxon>Priapulimorphida</taxon>
        <taxon>Priapulidae</taxon>
        <taxon>Priapulus</taxon>
    </lineage>
</organism>
<proteinExistence type="inferred from homology"/>
<dbReference type="PANTHER" id="PTHR43731:SF14">
    <property type="entry name" value="PRESENILIN-ASSOCIATED RHOMBOID-LIKE PROTEIN, MITOCHONDRIAL"/>
    <property type="match status" value="1"/>
</dbReference>
<dbReference type="RefSeq" id="XP_014681643.1">
    <property type="nucleotide sequence ID" value="XM_014826157.1"/>
</dbReference>
<keyword evidence="8 9" id="KW-0472">Membrane</keyword>
<feature type="transmembrane region" description="Helical" evidence="9">
    <location>
        <begin position="241"/>
        <end position="259"/>
    </location>
</feature>
<feature type="domain" description="Peptidase S54 rhomboid" evidence="10">
    <location>
        <begin position="176"/>
        <end position="314"/>
    </location>
</feature>
<evidence type="ECO:0000256" key="7">
    <source>
        <dbReference type="ARBA" id="ARBA00022989"/>
    </source>
</evidence>
<feature type="transmembrane region" description="Helical" evidence="9">
    <location>
        <begin position="265"/>
        <end position="285"/>
    </location>
</feature>
<comment type="catalytic activity">
    <reaction evidence="1">
        <text>Cleaves type-1 transmembrane domains using a catalytic dyad composed of serine and histidine that are contributed by different transmembrane domains.</text>
        <dbReference type="EC" id="3.4.21.105"/>
    </reaction>
</comment>
<feature type="transmembrane region" description="Helical" evidence="9">
    <location>
        <begin position="211"/>
        <end position="229"/>
    </location>
</feature>
<dbReference type="Gene3D" id="1.20.1540.10">
    <property type="entry name" value="Rhomboid-like"/>
    <property type="match status" value="1"/>
</dbReference>
<keyword evidence="11" id="KW-1185">Reference proteome</keyword>
<comment type="subcellular location">
    <subcellularLocation>
        <location evidence="2">Membrane</location>
        <topology evidence="2">Multi-pass membrane protein</topology>
    </subcellularLocation>
</comment>
<evidence type="ECO:0000256" key="6">
    <source>
        <dbReference type="ARBA" id="ARBA00022801"/>
    </source>
</evidence>
<dbReference type="GeneID" id="106821390"/>
<comment type="similarity">
    <text evidence="3">Belongs to the peptidase S54 family.</text>
</comment>
<dbReference type="Proteomes" id="UP000695022">
    <property type="component" value="Unplaced"/>
</dbReference>
<dbReference type="InterPro" id="IPR035952">
    <property type="entry name" value="Rhomboid-like_sf"/>
</dbReference>
<evidence type="ECO:0000256" key="8">
    <source>
        <dbReference type="ARBA" id="ARBA00023136"/>
    </source>
</evidence>
<dbReference type="InterPro" id="IPR050925">
    <property type="entry name" value="Rhomboid_protease_S54"/>
</dbReference>
<dbReference type="Pfam" id="PF01694">
    <property type="entry name" value="Rhomboid"/>
    <property type="match status" value="1"/>
</dbReference>
<dbReference type="PANTHER" id="PTHR43731">
    <property type="entry name" value="RHOMBOID PROTEASE"/>
    <property type="match status" value="1"/>
</dbReference>
<reference evidence="12 13" key="1">
    <citation type="submission" date="2025-05" db="UniProtKB">
        <authorList>
            <consortium name="RefSeq"/>
        </authorList>
    </citation>
    <scope>IDENTIFICATION</scope>
</reference>
<dbReference type="SUPFAM" id="SSF144091">
    <property type="entry name" value="Rhomboid-like"/>
    <property type="match status" value="1"/>
</dbReference>
<evidence type="ECO:0000256" key="4">
    <source>
        <dbReference type="ARBA" id="ARBA00013039"/>
    </source>
</evidence>
<evidence type="ECO:0000256" key="1">
    <source>
        <dbReference type="ARBA" id="ARBA00000156"/>
    </source>
</evidence>
<accession>A0ABM1FB21</accession>
<name>A0ABM1FB21_PRICU</name>
<dbReference type="InterPro" id="IPR022764">
    <property type="entry name" value="Peptidase_S54_rhomboid_dom"/>
</dbReference>
<evidence type="ECO:0000256" key="3">
    <source>
        <dbReference type="ARBA" id="ARBA00009045"/>
    </source>
</evidence>
<keyword evidence="7 9" id="KW-1133">Transmembrane helix</keyword>
<dbReference type="EC" id="3.4.21.105" evidence="4"/>
<dbReference type="RefSeq" id="XP_014681642.1">
    <property type="nucleotide sequence ID" value="XM_014826156.1"/>
</dbReference>
<sequence>MLPYSKLSCLGRSRGLLKSPLQKQTSLRFFMRNKDINSSGKSKRLEIAPRVEPHGGMSDVSFKKLLKPLAFTVVFSAGSFAGCAIWQYENMLTRAQQFAQRSQDMYTDRFPRYKFSSLRQRVNRVWNSLSEGQKVTTAIIGINALVFLAWKIPRFQPAMAKWFCSNPASKAMCLPMVLSSFSHFSVWHLAANMYVLWTFSTTIVNILGKEQFLAMYLSAGVISSLASYLHKTAIVRPGLSLGASGAIMSVLGSVCTQIPQAQLAILFLPWFSFTASSGIKAVLALDTAGVMLGWRVFDHAAHLGGCLFGIWYVKYGSDLIWKRREPLMSQWHAFRQRPRS</sequence>
<evidence type="ECO:0000256" key="5">
    <source>
        <dbReference type="ARBA" id="ARBA00022692"/>
    </source>
</evidence>
<gene>
    <name evidence="12 13" type="primary">LOC106821390</name>
</gene>
<evidence type="ECO:0000256" key="9">
    <source>
        <dbReference type="SAM" id="Phobius"/>
    </source>
</evidence>
<keyword evidence="5 9" id="KW-0812">Transmembrane</keyword>
<evidence type="ECO:0000313" key="11">
    <source>
        <dbReference type="Proteomes" id="UP000695022"/>
    </source>
</evidence>